<evidence type="ECO:0000313" key="1">
    <source>
        <dbReference type="EMBL" id="KAH0780602.1"/>
    </source>
</evidence>
<organism evidence="1 2">
    <name type="scientific">Solanum tuberosum</name>
    <name type="common">Potato</name>
    <dbReference type="NCBI Taxonomy" id="4113"/>
    <lineage>
        <taxon>Eukaryota</taxon>
        <taxon>Viridiplantae</taxon>
        <taxon>Streptophyta</taxon>
        <taxon>Embryophyta</taxon>
        <taxon>Tracheophyta</taxon>
        <taxon>Spermatophyta</taxon>
        <taxon>Magnoliopsida</taxon>
        <taxon>eudicotyledons</taxon>
        <taxon>Gunneridae</taxon>
        <taxon>Pentapetalae</taxon>
        <taxon>asterids</taxon>
        <taxon>lamiids</taxon>
        <taxon>Solanales</taxon>
        <taxon>Solanaceae</taxon>
        <taxon>Solanoideae</taxon>
        <taxon>Solaneae</taxon>
        <taxon>Solanum</taxon>
    </lineage>
</organism>
<keyword evidence="2" id="KW-1185">Reference proteome</keyword>
<comment type="caution">
    <text evidence="1">The sequence shown here is derived from an EMBL/GenBank/DDBJ whole genome shotgun (WGS) entry which is preliminary data.</text>
</comment>
<protein>
    <submittedName>
        <fullName evidence="1">Uncharacterized protein</fullName>
    </submittedName>
</protein>
<dbReference type="Proteomes" id="UP000826656">
    <property type="component" value="Unassembled WGS sequence"/>
</dbReference>
<gene>
    <name evidence="1" type="ORF">KY290_000200</name>
</gene>
<evidence type="ECO:0000313" key="2">
    <source>
        <dbReference type="Proteomes" id="UP000826656"/>
    </source>
</evidence>
<proteinExistence type="predicted"/>
<dbReference type="EMBL" id="JAIVGD010000001">
    <property type="protein sequence ID" value="KAH0780602.1"/>
    <property type="molecule type" value="Genomic_DNA"/>
</dbReference>
<sequence length="117" mass="12682">MNGVCGEKSKGGEFWRSTKECQKQRQLSGPLLPTDAEVQKHGAQTGLDTLVVHVVNVSHLGSDNASKLHQLVLCINGDSHISGDMNGKGVSRDNPALARQPIRARGLPLECEHFLIF</sequence>
<reference evidence="1 2" key="1">
    <citation type="journal article" date="2021" name="bioRxiv">
        <title>Chromosome-scale and haplotype-resolved genome assembly of a tetraploid potato cultivar.</title>
        <authorList>
            <person name="Sun H."/>
            <person name="Jiao W.-B."/>
            <person name="Krause K."/>
            <person name="Campoy J.A."/>
            <person name="Goel M."/>
            <person name="Folz-Donahue K."/>
            <person name="Kukat C."/>
            <person name="Huettel B."/>
            <person name="Schneeberger K."/>
        </authorList>
    </citation>
    <scope>NUCLEOTIDE SEQUENCE [LARGE SCALE GENOMIC DNA]</scope>
    <source>
        <strain evidence="1">SolTubOtavaFocal</strain>
        <tissue evidence="1">Leaves</tissue>
    </source>
</reference>
<accession>A0ABQ7WL00</accession>
<name>A0ABQ7WL00_SOLTU</name>